<dbReference type="PANTHER" id="PTHR20858">
    <property type="entry name" value="PHOSPHOMETHYLPYRIMIDINE KINASE"/>
    <property type="match status" value="1"/>
</dbReference>
<dbReference type="CDD" id="cd01169">
    <property type="entry name" value="HMPP_kinase"/>
    <property type="match status" value="1"/>
</dbReference>
<keyword evidence="3" id="KW-0808">Transferase</keyword>
<evidence type="ECO:0000256" key="1">
    <source>
        <dbReference type="ARBA" id="ARBA00004948"/>
    </source>
</evidence>
<reference evidence="8 9" key="1">
    <citation type="submission" date="2018-02" db="EMBL/GenBank/DDBJ databases">
        <title>Whole genome sequencing of endophytic bacterium.</title>
        <authorList>
            <person name="Eedara R."/>
            <person name="Podile A.R."/>
        </authorList>
    </citation>
    <scope>NUCLEOTIDE SEQUENCE [LARGE SCALE GENOMIC DNA]</scope>
    <source>
        <strain evidence="8 9">RP1T</strain>
    </source>
</reference>
<dbReference type="FunFam" id="3.40.1190.20:FF:000003">
    <property type="entry name" value="Phosphomethylpyrimidine kinase ThiD"/>
    <property type="match status" value="1"/>
</dbReference>
<gene>
    <name evidence="8" type="primary">thiD</name>
    <name evidence="8" type="ORF">C5L14_18505</name>
</gene>
<dbReference type="OrthoDB" id="9810880at2"/>
<dbReference type="SUPFAM" id="SSF53613">
    <property type="entry name" value="Ribokinase-like"/>
    <property type="match status" value="1"/>
</dbReference>
<dbReference type="InterPro" id="IPR029056">
    <property type="entry name" value="Ribokinase-like"/>
</dbReference>
<dbReference type="InterPro" id="IPR013749">
    <property type="entry name" value="PM/HMP-P_kinase-1"/>
</dbReference>
<dbReference type="GO" id="GO:0005524">
    <property type="term" value="F:ATP binding"/>
    <property type="evidence" value="ECO:0007669"/>
    <property type="project" value="UniProtKB-KW"/>
</dbReference>
<evidence type="ECO:0000259" key="7">
    <source>
        <dbReference type="Pfam" id="PF08543"/>
    </source>
</evidence>
<proteinExistence type="predicted"/>
<dbReference type="GO" id="GO:0005829">
    <property type="term" value="C:cytosol"/>
    <property type="evidence" value="ECO:0007669"/>
    <property type="project" value="TreeGrafter"/>
</dbReference>
<dbReference type="EMBL" id="PUEJ01000006">
    <property type="protein sequence ID" value="PRH86231.1"/>
    <property type="molecule type" value="Genomic_DNA"/>
</dbReference>
<dbReference type="GO" id="GO:0008972">
    <property type="term" value="F:phosphomethylpyrimidine kinase activity"/>
    <property type="evidence" value="ECO:0007669"/>
    <property type="project" value="InterPro"/>
</dbReference>
<accession>A0A2S9QA64</accession>
<dbReference type="PANTHER" id="PTHR20858:SF17">
    <property type="entry name" value="HYDROXYMETHYLPYRIMIDINE_PHOSPHOMETHYLPYRIMIDINE KINASE THI20-RELATED"/>
    <property type="match status" value="1"/>
</dbReference>
<comment type="pathway">
    <text evidence="1">Cofactor biosynthesis; thiamine diphosphate biosynthesis.</text>
</comment>
<evidence type="ECO:0000313" key="9">
    <source>
        <dbReference type="Proteomes" id="UP000237682"/>
    </source>
</evidence>
<dbReference type="GO" id="GO:0009228">
    <property type="term" value="P:thiamine biosynthetic process"/>
    <property type="evidence" value="ECO:0007669"/>
    <property type="project" value="InterPro"/>
</dbReference>
<organism evidence="8 9">
    <name type="scientific">Labrys okinawensis</name>
    <dbReference type="NCBI Taxonomy" id="346911"/>
    <lineage>
        <taxon>Bacteria</taxon>
        <taxon>Pseudomonadati</taxon>
        <taxon>Pseudomonadota</taxon>
        <taxon>Alphaproteobacteria</taxon>
        <taxon>Hyphomicrobiales</taxon>
        <taxon>Xanthobacteraceae</taxon>
        <taxon>Labrys</taxon>
    </lineage>
</organism>
<evidence type="ECO:0000256" key="2">
    <source>
        <dbReference type="ARBA" id="ARBA00012135"/>
    </source>
</evidence>
<dbReference type="GO" id="GO:0009229">
    <property type="term" value="P:thiamine diphosphate biosynthetic process"/>
    <property type="evidence" value="ECO:0007669"/>
    <property type="project" value="UniProtKB-UniPathway"/>
</dbReference>
<keyword evidence="6" id="KW-0067">ATP-binding</keyword>
<dbReference type="EC" id="2.7.1.49" evidence="2"/>
<dbReference type="UniPathway" id="UPA00060">
    <property type="reaction ID" value="UER00138"/>
</dbReference>
<name>A0A2S9QA64_9HYPH</name>
<dbReference type="Gene3D" id="3.40.1190.20">
    <property type="match status" value="1"/>
</dbReference>
<dbReference type="GO" id="GO:0008902">
    <property type="term" value="F:hydroxymethylpyrimidine kinase activity"/>
    <property type="evidence" value="ECO:0007669"/>
    <property type="project" value="UniProtKB-EC"/>
</dbReference>
<dbReference type="Pfam" id="PF08543">
    <property type="entry name" value="Phos_pyr_kin"/>
    <property type="match status" value="1"/>
</dbReference>
<dbReference type="AlphaFoldDB" id="A0A2S9QA64"/>
<dbReference type="InterPro" id="IPR004399">
    <property type="entry name" value="HMP/HMP-P_kinase_dom"/>
</dbReference>
<evidence type="ECO:0000256" key="6">
    <source>
        <dbReference type="ARBA" id="ARBA00022840"/>
    </source>
</evidence>
<evidence type="ECO:0000256" key="3">
    <source>
        <dbReference type="ARBA" id="ARBA00022679"/>
    </source>
</evidence>
<dbReference type="Proteomes" id="UP000237682">
    <property type="component" value="Unassembled WGS sequence"/>
</dbReference>
<feature type="domain" description="Pyridoxamine kinase/Phosphomethylpyrimidine kinase" evidence="7">
    <location>
        <begin position="12"/>
        <end position="256"/>
    </location>
</feature>
<keyword evidence="9" id="KW-1185">Reference proteome</keyword>
<keyword evidence="4" id="KW-0547">Nucleotide-binding</keyword>
<comment type="caution">
    <text evidence="8">The sequence shown here is derived from an EMBL/GenBank/DDBJ whole genome shotgun (WGS) entry which is preliminary data.</text>
</comment>
<sequence length="260" mass="26087">MTAIALTIAGSDSGGGAGIQADLAAFRAFGVFGTTAITAVTAQNTLGISAVHVVPPEMLAAQIEAVLADFEVGAVKVGMVPSAGHARIIAELLTGRALPIVLDPVMSATTGRLLGETGTLAALKAHLLPLATCLTPNLPEAAILLGGALAETEAQMIEQAEALFALGPQTVLLKGGHGHLGEAVDILAGRNGIRRFAGAWVRTANLHGTGCALSSAIAANLARGCTLADSIQQAKQWLASRLEAGITLRIGGGSGPAVPF</sequence>
<evidence type="ECO:0000256" key="5">
    <source>
        <dbReference type="ARBA" id="ARBA00022777"/>
    </source>
</evidence>
<dbReference type="NCBIfam" id="TIGR00097">
    <property type="entry name" value="HMP-P_kinase"/>
    <property type="match status" value="1"/>
</dbReference>
<evidence type="ECO:0000256" key="4">
    <source>
        <dbReference type="ARBA" id="ARBA00022741"/>
    </source>
</evidence>
<keyword evidence="5 8" id="KW-0418">Kinase</keyword>
<evidence type="ECO:0000313" key="8">
    <source>
        <dbReference type="EMBL" id="PRH86231.1"/>
    </source>
</evidence>
<protein>
    <recommendedName>
        <fullName evidence="2">hydroxymethylpyrimidine kinase</fullName>
        <ecNumber evidence="2">2.7.1.49</ecNumber>
    </recommendedName>
</protein>